<feature type="domain" description="DUF6314" evidence="5">
    <location>
        <begin position="584"/>
        <end position="798"/>
    </location>
</feature>
<dbReference type="GO" id="GO:0050660">
    <property type="term" value="F:flavin adenine dinucleotide binding"/>
    <property type="evidence" value="ECO:0007669"/>
    <property type="project" value="InterPro"/>
</dbReference>
<accession>A0A2T3A7H7</accession>
<reference evidence="6 7" key="1">
    <citation type="journal article" date="2018" name="Mycol. Prog.">
        <title>Coniella lustricola, a new species from submerged detritus.</title>
        <authorList>
            <person name="Raudabaugh D.B."/>
            <person name="Iturriaga T."/>
            <person name="Carver A."/>
            <person name="Mondo S."/>
            <person name="Pangilinan J."/>
            <person name="Lipzen A."/>
            <person name="He G."/>
            <person name="Amirebrahimi M."/>
            <person name="Grigoriev I.V."/>
            <person name="Miller A.N."/>
        </authorList>
    </citation>
    <scope>NUCLEOTIDE SEQUENCE [LARGE SCALE GENOMIC DNA]</scope>
    <source>
        <strain evidence="6 7">B22-T-1</strain>
    </source>
</reference>
<evidence type="ECO:0000259" key="5">
    <source>
        <dbReference type="Pfam" id="PF19834"/>
    </source>
</evidence>
<dbReference type="SUPFAM" id="SSF51905">
    <property type="entry name" value="FAD/NAD(P)-binding domain"/>
    <property type="match status" value="1"/>
</dbReference>
<proteinExistence type="inferred from homology"/>
<keyword evidence="3" id="KW-0274">FAD</keyword>
<protein>
    <recommendedName>
        <fullName evidence="5">DUF6314 domain-containing protein</fullName>
    </recommendedName>
</protein>
<dbReference type="Pfam" id="PF19834">
    <property type="entry name" value="DUF6314"/>
    <property type="match status" value="1"/>
</dbReference>
<evidence type="ECO:0000313" key="6">
    <source>
        <dbReference type="EMBL" id="PSR84280.1"/>
    </source>
</evidence>
<dbReference type="Pfam" id="PF00743">
    <property type="entry name" value="FMO-like"/>
    <property type="match status" value="1"/>
</dbReference>
<dbReference type="InterPro" id="IPR045632">
    <property type="entry name" value="DUF6314"/>
</dbReference>
<dbReference type="Proteomes" id="UP000241462">
    <property type="component" value="Unassembled WGS sequence"/>
</dbReference>
<sequence>MAPKSVCIIGAGPSGLVAAKTLLHHSSPASGPSFSVTVFDPQPRIGGLWPSNKADGAGLLHPLMVANQSKHTMQFSDLAWEEGSPELPRAWQVGKYLHRYLDRYCAFEGSKFHLRLGWKVEKALPRGEKERTTWLVTARSEEGLVDEAEYDYVIVASGFFGKPVMPDLPGLNASNGIPVIHSSRYRDLETLLPNADGKGGKILVVGGQMSGVEIAGTIAAHLSSAANAPGQDKLAGIDNYSVHHVIQRPTWVFPLYTSPASARADAPFAPLDLSSYNLANRPKPLSNTQGHIPVDQARTTKQIFKNLIGTDQSEFSPLLAPSDHDIEEPAYLAVSDWYTDFVRSGMITLTKGKLDSLSGTTASIVSSTSSHENASISDVAAVVLATGFEAAPSLSFLPEDVQQTLAVDPSNIDNTLLLAFHGTHHPDVSNLGFVGFYRSPYWGVMEMQARFLTELWTQQQQGQGQLRPSLHKALSQEDSIQRFAALRDDPRASQFPMGDYAWLMQQFALALDIPIQPIAAEDATPPLPHNGKPMDILTPARYLSPDADEAQQREAQLALSQTSQTALASLTKGKYVARAVFRSLLGEWQLERDLISTLPSHLSGHWSGTAKFLLRQGTKDGLACVRGDTETGSNGDIEAEADPGLEYLYIEEGEFKTTAGFAFPATRRYIWRYNESTDKLSVWFVRTGDKFSRKDPRREEEQMKADYLFHEVEFVVPPPSDNNCTAATSNAGPSFPMSSHSVANIKGWQAKAGHLCVKDFYDVKYDFKFAGVNLRDWWLGYTVKGPQKDYTISGTYTRRSRKDA</sequence>
<evidence type="ECO:0000313" key="7">
    <source>
        <dbReference type="Proteomes" id="UP000241462"/>
    </source>
</evidence>
<dbReference type="GO" id="GO:0050661">
    <property type="term" value="F:NADP binding"/>
    <property type="evidence" value="ECO:0007669"/>
    <property type="project" value="InterPro"/>
</dbReference>
<dbReference type="OrthoDB" id="66881at2759"/>
<dbReference type="EMBL" id="KZ678446">
    <property type="protein sequence ID" value="PSR84280.1"/>
    <property type="molecule type" value="Genomic_DNA"/>
</dbReference>
<keyword evidence="7" id="KW-1185">Reference proteome</keyword>
<keyword evidence="4" id="KW-0560">Oxidoreductase</keyword>
<dbReference type="InterPro" id="IPR050346">
    <property type="entry name" value="FMO-like"/>
</dbReference>
<evidence type="ECO:0000256" key="2">
    <source>
        <dbReference type="ARBA" id="ARBA00022630"/>
    </source>
</evidence>
<gene>
    <name evidence="6" type="ORF">BD289DRAFT_368843</name>
</gene>
<evidence type="ECO:0000256" key="4">
    <source>
        <dbReference type="ARBA" id="ARBA00023002"/>
    </source>
</evidence>
<dbReference type="PANTHER" id="PTHR23023">
    <property type="entry name" value="DIMETHYLANILINE MONOOXYGENASE"/>
    <property type="match status" value="1"/>
</dbReference>
<dbReference type="PRINTS" id="PR00368">
    <property type="entry name" value="FADPNR"/>
</dbReference>
<keyword evidence="2" id="KW-0285">Flavoprotein</keyword>
<dbReference type="GO" id="GO:0004499">
    <property type="term" value="F:N,N-dimethylaniline monooxygenase activity"/>
    <property type="evidence" value="ECO:0007669"/>
    <property type="project" value="InterPro"/>
</dbReference>
<dbReference type="Gene3D" id="3.50.50.60">
    <property type="entry name" value="FAD/NAD(P)-binding domain"/>
    <property type="match status" value="1"/>
</dbReference>
<organism evidence="6 7">
    <name type="scientific">Coniella lustricola</name>
    <dbReference type="NCBI Taxonomy" id="2025994"/>
    <lineage>
        <taxon>Eukaryota</taxon>
        <taxon>Fungi</taxon>
        <taxon>Dikarya</taxon>
        <taxon>Ascomycota</taxon>
        <taxon>Pezizomycotina</taxon>
        <taxon>Sordariomycetes</taxon>
        <taxon>Sordariomycetidae</taxon>
        <taxon>Diaporthales</taxon>
        <taxon>Schizoparmaceae</taxon>
        <taxon>Coniella</taxon>
    </lineage>
</organism>
<evidence type="ECO:0000256" key="3">
    <source>
        <dbReference type="ARBA" id="ARBA00022827"/>
    </source>
</evidence>
<evidence type="ECO:0000256" key="1">
    <source>
        <dbReference type="ARBA" id="ARBA00009183"/>
    </source>
</evidence>
<dbReference type="InParanoid" id="A0A2T3A7H7"/>
<name>A0A2T3A7H7_9PEZI</name>
<dbReference type="InterPro" id="IPR036188">
    <property type="entry name" value="FAD/NAD-bd_sf"/>
</dbReference>
<dbReference type="PRINTS" id="PR00411">
    <property type="entry name" value="PNDRDTASEI"/>
</dbReference>
<dbReference type="InterPro" id="IPR020946">
    <property type="entry name" value="Flavin_mOase-like"/>
</dbReference>
<comment type="similarity">
    <text evidence="1">Belongs to the FMO family.</text>
</comment>
<dbReference type="AlphaFoldDB" id="A0A2T3A7H7"/>